<dbReference type="PRINTS" id="PR01590">
    <property type="entry name" value="HTHFIS"/>
</dbReference>
<keyword evidence="1 6" id="KW-0597">Phosphoprotein</keyword>
<evidence type="ECO:0000256" key="6">
    <source>
        <dbReference type="PROSITE-ProRule" id="PRU00169"/>
    </source>
</evidence>
<evidence type="ECO:0000256" key="5">
    <source>
        <dbReference type="ARBA" id="ARBA00023163"/>
    </source>
</evidence>
<dbReference type="InterPro" id="IPR001789">
    <property type="entry name" value="Sig_transdc_resp-reg_receiver"/>
</dbReference>
<dbReference type="SUPFAM" id="SSF52540">
    <property type="entry name" value="P-loop containing nucleoside triphosphate hydrolases"/>
    <property type="match status" value="1"/>
</dbReference>
<dbReference type="Gene3D" id="1.10.8.60">
    <property type="match status" value="1"/>
</dbReference>
<dbReference type="InterPro" id="IPR002078">
    <property type="entry name" value="Sigma_54_int"/>
</dbReference>
<dbReference type="Proteomes" id="UP000050996">
    <property type="component" value="Unassembled WGS sequence"/>
</dbReference>
<dbReference type="Pfam" id="PF00072">
    <property type="entry name" value="Response_reg"/>
    <property type="match status" value="1"/>
</dbReference>
<dbReference type="RefSeq" id="WP_053479039.1">
    <property type="nucleotide sequence ID" value="NZ_CP041305.1"/>
</dbReference>
<evidence type="ECO:0000313" key="9">
    <source>
        <dbReference type="EMBL" id="KQL17994.1"/>
    </source>
</evidence>
<dbReference type="PANTHER" id="PTHR32071:SF119">
    <property type="entry name" value="SIGMA L-DEPENDENT TRANSCRIPTIONAL REGULATOR YPLP-RELATED"/>
    <property type="match status" value="1"/>
</dbReference>
<name>A0A0Q3VF68_9BACI</name>
<keyword evidence="9" id="KW-0808">Transferase</keyword>
<organism evidence="9 10">
    <name type="scientific">Cytobacillus solani</name>
    <dbReference type="NCBI Taxonomy" id="1637975"/>
    <lineage>
        <taxon>Bacteria</taxon>
        <taxon>Bacillati</taxon>
        <taxon>Bacillota</taxon>
        <taxon>Bacilli</taxon>
        <taxon>Bacillales</taxon>
        <taxon>Bacillaceae</taxon>
        <taxon>Cytobacillus</taxon>
    </lineage>
</organism>
<sequence length="444" mass="50809">MNSARLLIVDDEKDLLELLVKRLIRKGYEVKCAETAEDALLLLKKHMFDIAIYDIRLPKMDGIELLKKTKIIQPETEILMLTGHGTIETAIEAMKIGAFDYLTKPYNLSELEITIQKAEESRNLKHKNDSMKEIIRQHNEFQIIGESPIFTEVLELTRRIADSNVPVLIEGESGTGKELFAKALHYWSCRADEPFVAVNSAALPEQLLESELFGHVKGAFTGANHDKKGLVEAADGGTLFLDELGEMPLLLQVKLLRFLESGEFRRVGDVRERKVMVRVVAATNRNMEDEVAEGHFREDLFYRLNVVKLTIPPLRDRKEDIPLFINYFINKGKIQGKRLSSEALFELQNYDFQGNVRELQHIIERGILLSRSDQIEAADLLLPTRKFAQIEKLQSLCSLEELEKIHIEGVLNNVKWNKTKAAEILGVSVRNLYRKIDQYKLVEE</sequence>
<dbReference type="Gene3D" id="3.40.50.2300">
    <property type="match status" value="1"/>
</dbReference>
<evidence type="ECO:0000313" key="10">
    <source>
        <dbReference type="Proteomes" id="UP000050996"/>
    </source>
</evidence>
<dbReference type="FunFam" id="3.40.50.300:FF:000006">
    <property type="entry name" value="DNA-binding transcriptional regulator NtrC"/>
    <property type="match status" value="1"/>
</dbReference>
<dbReference type="FunFam" id="3.40.50.2300:FF:000018">
    <property type="entry name" value="DNA-binding transcriptional regulator NtrC"/>
    <property type="match status" value="1"/>
</dbReference>
<feature type="domain" description="Response regulatory" evidence="8">
    <location>
        <begin position="5"/>
        <end position="119"/>
    </location>
</feature>
<evidence type="ECO:0000256" key="1">
    <source>
        <dbReference type="ARBA" id="ARBA00022553"/>
    </source>
</evidence>
<keyword evidence="4" id="KW-0805">Transcription regulation</keyword>
<protein>
    <submittedName>
        <fullName evidence="9">Histidine kinase</fullName>
    </submittedName>
</protein>
<dbReference type="GO" id="GO:0005524">
    <property type="term" value="F:ATP binding"/>
    <property type="evidence" value="ECO:0007669"/>
    <property type="project" value="UniProtKB-KW"/>
</dbReference>
<gene>
    <name evidence="9" type="ORF">AN957_04795</name>
</gene>
<dbReference type="InterPro" id="IPR025943">
    <property type="entry name" value="Sigma_54_int_dom_ATP-bd_2"/>
</dbReference>
<dbReference type="CDD" id="cd00009">
    <property type="entry name" value="AAA"/>
    <property type="match status" value="1"/>
</dbReference>
<evidence type="ECO:0000256" key="4">
    <source>
        <dbReference type="ARBA" id="ARBA00023015"/>
    </source>
</evidence>
<comment type="caution">
    <text evidence="9">The sequence shown here is derived from an EMBL/GenBank/DDBJ whole genome shotgun (WGS) entry which is preliminary data.</text>
</comment>
<dbReference type="SUPFAM" id="SSF52172">
    <property type="entry name" value="CheY-like"/>
    <property type="match status" value="1"/>
</dbReference>
<evidence type="ECO:0000259" key="7">
    <source>
        <dbReference type="PROSITE" id="PS50045"/>
    </source>
</evidence>
<evidence type="ECO:0000259" key="8">
    <source>
        <dbReference type="PROSITE" id="PS50110"/>
    </source>
</evidence>
<dbReference type="PROSITE" id="PS50110">
    <property type="entry name" value="RESPONSE_REGULATORY"/>
    <property type="match status" value="1"/>
</dbReference>
<dbReference type="GO" id="GO:0006355">
    <property type="term" value="P:regulation of DNA-templated transcription"/>
    <property type="evidence" value="ECO:0007669"/>
    <property type="project" value="InterPro"/>
</dbReference>
<dbReference type="InterPro" id="IPR003593">
    <property type="entry name" value="AAA+_ATPase"/>
</dbReference>
<dbReference type="InterPro" id="IPR009057">
    <property type="entry name" value="Homeodomain-like_sf"/>
</dbReference>
<dbReference type="PROSITE" id="PS00676">
    <property type="entry name" value="SIGMA54_INTERACT_2"/>
    <property type="match status" value="1"/>
</dbReference>
<dbReference type="InterPro" id="IPR002197">
    <property type="entry name" value="HTH_Fis"/>
</dbReference>
<evidence type="ECO:0000256" key="2">
    <source>
        <dbReference type="ARBA" id="ARBA00022741"/>
    </source>
</evidence>
<dbReference type="Pfam" id="PF25601">
    <property type="entry name" value="AAA_lid_14"/>
    <property type="match status" value="1"/>
</dbReference>
<dbReference type="PANTHER" id="PTHR32071">
    <property type="entry name" value="TRANSCRIPTIONAL REGULATORY PROTEIN"/>
    <property type="match status" value="1"/>
</dbReference>
<dbReference type="Gene3D" id="1.10.10.60">
    <property type="entry name" value="Homeodomain-like"/>
    <property type="match status" value="1"/>
</dbReference>
<dbReference type="GO" id="GO:0016301">
    <property type="term" value="F:kinase activity"/>
    <property type="evidence" value="ECO:0007669"/>
    <property type="project" value="UniProtKB-KW"/>
</dbReference>
<dbReference type="Gene3D" id="3.40.50.300">
    <property type="entry name" value="P-loop containing nucleotide triphosphate hydrolases"/>
    <property type="match status" value="1"/>
</dbReference>
<dbReference type="GO" id="GO:0000160">
    <property type="term" value="P:phosphorelay signal transduction system"/>
    <property type="evidence" value="ECO:0007669"/>
    <property type="project" value="InterPro"/>
</dbReference>
<dbReference type="PATRIC" id="fig|1637975.4.peg.649"/>
<dbReference type="PROSITE" id="PS50045">
    <property type="entry name" value="SIGMA54_INTERACT_4"/>
    <property type="match status" value="1"/>
</dbReference>
<keyword evidence="9" id="KW-0418">Kinase</keyword>
<dbReference type="Pfam" id="PF02954">
    <property type="entry name" value="HTH_8"/>
    <property type="match status" value="1"/>
</dbReference>
<dbReference type="InterPro" id="IPR011006">
    <property type="entry name" value="CheY-like_superfamily"/>
</dbReference>
<keyword evidence="5" id="KW-0804">Transcription</keyword>
<keyword evidence="2" id="KW-0547">Nucleotide-binding</keyword>
<keyword evidence="10" id="KW-1185">Reference proteome</keyword>
<dbReference type="SMART" id="SM00448">
    <property type="entry name" value="REC"/>
    <property type="match status" value="1"/>
</dbReference>
<dbReference type="InterPro" id="IPR025662">
    <property type="entry name" value="Sigma_54_int_dom_ATP-bd_1"/>
</dbReference>
<proteinExistence type="predicted"/>
<keyword evidence="3" id="KW-0067">ATP-binding</keyword>
<reference evidence="9 10" key="1">
    <citation type="submission" date="2015-09" db="EMBL/GenBank/DDBJ databases">
        <title>Genome sequencing project for genomic taxonomy and phylogenomics of Bacillus-like bacteria.</title>
        <authorList>
            <person name="Liu B."/>
            <person name="Wang J."/>
            <person name="Zhu Y."/>
            <person name="Liu G."/>
            <person name="Chen Q."/>
            <person name="Chen Z."/>
            <person name="Lan J."/>
            <person name="Che J."/>
            <person name="Ge C."/>
            <person name="Shi H."/>
            <person name="Pan Z."/>
            <person name="Liu X."/>
        </authorList>
    </citation>
    <scope>NUCLEOTIDE SEQUENCE [LARGE SCALE GENOMIC DNA]</scope>
    <source>
        <strain evidence="9 10">FJAT-18043</strain>
    </source>
</reference>
<dbReference type="AlphaFoldDB" id="A0A0Q3VF68"/>
<feature type="modified residue" description="4-aspartylphosphate" evidence="6">
    <location>
        <position position="54"/>
    </location>
</feature>
<feature type="domain" description="Sigma-54 factor interaction" evidence="7">
    <location>
        <begin position="143"/>
        <end position="368"/>
    </location>
</feature>
<dbReference type="STRING" id="1637975.AN957_04795"/>
<accession>A0A0Q3VF68</accession>
<dbReference type="SUPFAM" id="SSF46689">
    <property type="entry name" value="Homeodomain-like"/>
    <property type="match status" value="1"/>
</dbReference>
<evidence type="ECO:0000256" key="3">
    <source>
        <dbReference type="ARBA" id="ARBA00022840"/>
    </source>
</evidence>
<dbReference type="GO" id="GO:0043565">
    <property type="term" value="F:sequence-specific DNA binding"/>
    <property type="evidence" value="ECO:0007669"/>
    <property type="project" value="InterPro"/>
</dbReference>
<dbReference type="Pfam" id="PF00158">
    <property type="entry name" value="Sigma54_activat"/>
    <property type="match status" value="1"/>
</dbReference>
<dbReference type="EMBL" id="LJIX01000006">
    <property type="protein sequence ID" value="KQL17994.1"/>
    <property type="molecule type" value="Genomic_DNA"/>
</dbReference>
<dbReference type="SMART" id="SM00382">
    <property type="entry name" value="AAA"/>
    <property type="match status" value="1"/>
</dbReference>
<dbReference type="PROSITE" id="PS00675">
    <property type="entry name" value="SIGMA54_INTERACT_1"/>
    <property type="match status" value="1"/>
</dbReference>
<dbReference type="InterPro" id="IPR027417">
    <property type="entry name" value="P-loop_NTPase"/>
</dbReference>
<dbReference type="InterPro" id="IPR058031">
    <property type="entry name" value="AAA_lid_NorR"/>
</dbReference>